<evidence type="ECO:0000313" key="5">
    <source>
        <dbReference type="Proteomes" id="UP001203297"/>
    </source>
</evidence>
<organism evidence="4 5">
    <name type="scientific">Multifurca ochricompacta</name>
    <dbReference type="NCBI Taxonomy" id="376703"/>
    <lineage>
        <taxon>Eukaryota</taxon>
        <taxon>Fungi</taxon>
        <taxon>Dikarya</taxon>
        <taxon>Basidiomycota</taxon>
        <taxon>Agaricomycotina</taxon>
        <taxon>Agaricomycetes</taxon>
        <taxon>Russulales</taxon>
        <taxon>Russulaceae</taxon>
        <taxon>Multifurca</taxon>
    </lineage>
</organism>
<feature type="signal peptide" evidence="3">
    <location>
        <begin position="1"/>
        <end position="20"/>
    </location>
</feature>
<keyword evidence="5" id="KW-1185">Reference proteome</keyword>
<keyword evidence="2" id="KW-0472">Membrane</keyword>
<evidence type="ECO:0000256" key="3">
    <source>
        <dbReference type="SAM" id="SignalP"/>
    </source>
</evidence>
<feature type="chain" id="PRO_5042233690" evidence="3">
    <location>
        <begin position="21"/>
        <end position="233"/>
    </location>
</feature>
<dbReference type="AlphaFoldDB" id="A0AAD4M7E6"/>
<dbReference type="PANTHER" id="PTHR37487">
    <property type="entry name" value="CHROMOSOME 1, WHOLE GENOME SHOTGUN SEQUENCE"/>
    <property type="match status" value="1"/>
</dbReference>
<comment type="caution">
    <text evidence="4">The sequence shown here is derived from an EMBL/GenBank/DDBJ whole genome shotgun (WGS) entry which is preliminary data.</text>
</comment>
<keyword evidence="2" id="KW-0812">Transmembrane</keyword>
<feature type="transmembrane region" description="Helical" evidence="2">
    <location>
        <begin position="49"/>
        <end position="70"/>
    </location>
</feature>
<keyword evidence="2" id="KW-1133">Transmembrane helix</keyword>
<dbReference type="PANTHER" id="PTHR37487:SF2">
    <property type="entry name" value="EXPRESSED PROTEIN"/>
    <property type="match status" value="1"/>
</dbReference>
<evidence type="ECO:0000256" key="1">
    <source>
        <dbReference type="SAM" id="MobiDB-lite"/>
    </source>
</evidence>
<dbReference type="EMBL" id="WTXG01000008">
    <property type="protein sequence ID" value="KAI0303758.1"/>
    <property type="molecule type" value="Genomic_DNA"/>
</dbReference>
<dbReference type="Proteomes" id="UP001203297">
    <property type="component" value="Unassembled WGS sequence"/>
</dbReference>
<evidence type="ECO:0000313" key="4">
    <source>
        <dbReference type="EMBL" id="KAI0303758.1"/>
    </source>
</evidence>
<evidence type="ECO:0000256" key="2">
    <source>
        <dbReference type="SAM" id="Phobius"/>
    </source>
</evidence>
<protein>
    <submittedName>
        <fullName evidence="4">Uncharacterized protein</fullName>
    </submittedName>
</protein>
<sequence>MKSSFLSIVSTALFVAGVYGQSTPTVNTPLNVVVCQPLQLTWSGGTPPYFLRFVGLLSIVIIVAHSCYYLRSIHPGSAPDDPALADFGTQQGTSFLWTKVNFAVGTSLDITLRDSNGQTSQSAPFTVQTGGDLSCLNASSSSGSSASSAPATSGSLSTLSVPSSTVAPTTSASVTIPGTTSTTKAATTSSPASSASSSKAPSTSTTPNAAMPTGGISYGAVGVIGAVVAAVLA</sequence>
<feature type="region of interest" description="Disordered" evidence="1">
    <location>
        <begin position="147"/>
        <end position="210"/>
    </location>
</feature>
<proteinExistence type="predicted"/>
<accession>A0AAD4M7E6</accession>
<name>A0AAD4M7E6_9AGAM</name>
<gene>
    <name evidence="4" type="ORF">B0F90DRAFT_1916690</name>
</gene>
<reference evidence="4" key="1">
    <citation type="journal article" date="2022" name="New Phytol.">
        <title>Evolutionary transition to the ectomycorrhizal habit in the genomes of a hyperdiverse lineage of mushroom-forming fungi.</title>
        <authorList>
            <person name="Looney B."/>
            <person name="Miyauchi S."/>
            <person name="Morin E."/>
            <person name="Drula E."/>
            <person name="Courty P.E."/>
            <person name="Kohler A."/>
            <person name="Kuo A."/>
            <person name="LaButti K."/>
            <person name="Pangilinan J."/>
            <person name="Lipzen A."/>
            <person name="Riley R."/>
            <person name="Andreopoulos W."/>
            <person name="He G."/>
            <person name="Johnson J."/>
            <person name="Nolan M."/>
            <person name="Tritt A."/>
            <person name="Barry K.W."/>
            <person name="Grigoriev I.V."/>
            <person name="Nagy L.G."/>
            <person name="Hibbett D."/>
            <person name="Henrissat B."/>
            <person name="Matheny P.B."/>
            <person name="Labbe J."/>
            <person name="Martin F.M."/>
        </authorList>
    </citation>
    <scope>NUCLEOTIDE SEQUENCE</scope>
    <source>
        <strain evidence="4">BPL690</strain>
    </source>
</reference>
<keyword evidence="3" id="KW-0732">Signal</keyword>